<keyword evidence="1" id="KW-1133">Transmembrane helix</keyword>
<dbReference type="RefSeq" id="WP_290359486.1">
    <property type="nucleotide sequence ID" value="NZ_JAUHHC010000003.1"/>
</dbReference>
<proteinExistence type="predicted"/>
<accession>A0ABT8DS82</accession>
<gene>
    <name evidence="2" type="ORF">QWJ38_12910</name>
</gene>
<reference evidence="2 3" key="1">
    <citation type="submission" date="2023-06" db="EMBL/GenBank/DDBJ databases">
        <title>Pelomonas sp. PFR6 16S ribosomal RNA gene Genome sequencing and assembly.</title>
        <authorList>
            <person name="Woo H."/>
        </authorList>
    </citation>
    <scope>NUCLEOTIDE SEQUENCE [LARGE SCALE GENOMIC DNA]</scope>
    <source>
        <strain evidence="2 3">PFR6</strain>
    </source>
</reference>
<evidence type="ECO:0000313" key="2">
    <source>
        <dbReference type="EMBL" id="MDN3921185.1"/>
    </source>
</evidence>
<protein>
    <submittedName>
        <fullName evidence="2">Uncharacterized protein</fullName>
    </submittedName>
</protein>
<feature type="transmembrane region" description="Helical" evidence="1">
    <location>
        <begin position="49"/>
        <end position="68"/>
    </location>
</feature>
<comment type="caution">
    <text evidence="2">The sequence shown here is derived from an EMBL/GenBank/DDBJ whole genome shotgun (WGS) entry which is preliminary data.</text>
</comment>
<dbReference type="Proteomes" id="UP001228044">
    <property type="component" value="Unassembled WGS sequence"/>
</dbReference>
<sequence length="71" mass="8134">MSANLTPEEARKASNEMLTQWANTYRSDSGVYRVVVNEIDRRAEVQKNWRKVGVVVVIGLLGVAFFWLRHA</sequence>
<organism evidence="2 3">
    <name type="scientific">Roseateles violae</name>
    <dbReference type="NCBI Taxonomy" id="3058042"/>
    <lineage>
        <taxon>Bacteria</taxon>
        <taxon>Pseudomonadati</taxon>
        <taxon>Pseudomonadota</taxon>
        <taxon>Betaproteobacteria</taxon>
        <taxon>Burkholderiales</taxon>
        <taxon>Sphaerotilaceae</taxon>
        <taxon>Roseateles</taxon>
    </lineage>
</organism>
<name>A0ABT8DS82_9BURK</name>
<keyword evidence="3" id="KW-1185">Reference proteome</keyword>
<keyword evidence="1" id="KW-0812">Transmembrane</keyword>
<evidence type="ECO:0000313" key="3">
    <source>
        <dbReference type="Proteomes" id="UP001228044"/>
    </source>
</evidence>
<keyword evidence="1" id="KW-0472">Membrane</keyword>
<dbReference type="EMBL" id="JAUHHC010000003">
    <property type="protein sequence ID" value="MDN3921185.1"/>
    <property type="molecule type" value="Genomic_DNA"/>
</dbReference>
<evidence type="ECO:0000256" key="1">
    <source>
        <dbReference type="SAM" id="Phobius"/>
    </source>
</evidence>